<dbReference type="PANTHER" id="PTHR13318">
    <property type="entry name" value="PARTNER OF PAIRED, ISOFORM B-RELATED"/>
    <property type="match status" value="1"/>
</dbReference>
<evidence type="ECO:0000259" key="2">
    <source>
        <dbReference type="Pfam" id="PF12937"/>
    </source>
</evidence>
<dbReference type="GO" id="GO:0019005">
    <property type="term" value="C:SCF ubiquitin ligase complex"/>
    <property type="evidence" value="ECO:0007669"/>
    <property type="project" value="TreeGrafter"/>
</dbReference>
<evidence type="ECO:0000313" key="4">
    <source>
        <dbReference type="Proteomes" id="UP000594263"/>
    </source>
</evidence>
<dbReference type="SUPFAM" id="SSF81383">
    <property type="entry name" value="F-box domain"/>
    <property type="match status" value="1"/>
</dbReference>
<sequence>MHAHHFASAADLRVNDTNSDTYKPPLVKRGPSLPDIRSVKRDPHQQPKTLKNAVMHLKSLPNSPPPETLDPPPPDHTDAISDQLLLRIFSLLPRHQHVSASLVCKRWMGLAGRLVRSVKLADWDFLDSGRVVSRFPNLTDIDLVSACVKSPRNSGIVASHKLLSFHLDASCLPEEIVECEYLLPASAVDEGLRIVASAYPGLRRLVVIGASEKGLLSVAAECSTLQELELHYCTDMALKGISGCKNLQILKLIGSVDGLYANVVSDIGFTILAQGCGRLVKLELSGCEGSYAGVKAIAQCCPMLMELIFCDHRMDDGWLSALQYFGNLRTLELKLCKKIDSSPGPNEHLGACLTLQELHLHQCQLRDKDNLAALFFICQAVTEIVLEDCWGLDDDLFRKASLCRRVKLLYLEGCSLLTMESLDSVLLSWTELERLKVISCNNIKDSDVTPGVAALFGVLRELKWRPDSKSLLSASLDGTGMGKKGGKFFKRMIKVGSNKR</sequence>
<feature type="region of interest" description="Disordered" evidence="1">
    <location>
        <begin position="15"/>
        <end position="48"/>
    </location>
</feature>
<evidence type="ECO:0000313" key="3">
    <source>
        <dbReference type="EnsemblPlants" id="Kaladp0032s0356.1.v1.1"/>
    </source>
</evidence>
<dbReference type="OMA" id="VCKRWCK"/>
<keyword evidence="4" id="KW-1185">Reference proteome</keyword>
<dbReference type="Pfam" id="PF12937">
    <property type="entry name" value="F-box-like"/>
    <property type="match status" value="1"/>
</dbReference>
<dbReference type="GO" id="GO:0031146">
    <property type="term" value="P:SCF-dependent proteasomal ubiquitin-dependent protein catabolic process"/>
    <property type="evidence" value="ECO:0007669"/>
    <property type="project" value="TreeGrafter"/>
</dbReference>
<dbReference type="Gene3D" id="1.20.1280.50">
    <property type="match status" value="1"/>
</dbReference>
<organism evidence="3 4">
    <name type="scientific">Kalanchoe fedtschenkoi</name>
    <name type="common">Lavender scallops</name>
    <name type="synonym">South American air plant</name>
    <dbReference type="NCBI Taxonomy" id="63787"/>
    <lineage>
        <taxon>Eukaryota</taxon>
        <taxon>Viridiplantae</taxon>
        <taxon>Streptophyta</taxon>
        <taxon>Embryophyta</taxon>
        <taxon>Tracheophyta</taxon>
        <taxon>Spermatophyta</taxon>
        <taxon>Magnoliopsida</taxon>
        <taxon>eudicotyledons</taxon>
        <taxon>Gunneridae</taxon>
        <taxon>Pentapetalae</taxon>
        <taxon>Saxifragales</taxon>
        <taxon>Crassulaceae</taxon>
        <taxon>Kalanchoe</taxon>
    </lineage>
</organism>
<feature type="region of interest" description="Disordered" evidence="1">
    <location>
        <begin position="57"/>
        <end position="76"/>
    </location>
</feature>
<dbReference type="Proteomes" id="UP000594263">
    <property type="component" value="Unplaced"/>
</dbReference>
<dbReference type="EnsemblPlants" id="Kaladp0032s0356.1.v1.1">
    <property type="protein sequence ID" value="Kaladp0032s0356.1.v1.1"/>
    <property type="gene ID" value="Kaladp0032s0356.v1.1"/>
</dbReference>
<dbReference type="Gene3D" id="3.80.10.10">
    <property type="entry name" value="Ribonuclease Inhibitor"/>
    <property type="match status" value="2"/>
</dbReference>
<proteinExistence type="predicted"/>
<dbReference type="PANTHER" id="PTHR13318:SF74">
    <property type="entry name" value="OS02G0658500 PROTEIN"/>
    <property type="match status" value="1"/>
</dbReference>
<reference evidence="3" key="1">
    <citation type="submission" date="2021-01" db="UniProtKB">
        <authorList>
            <consortium name="EnsemblPlants"/>
        </authorList>
    </citation>
    <scope>IDENTIFICATION</scope>
</reference>
<evidence type="ECO:0000256" key="1">
    <source>
        <dbReference type="SAM" id="MobiDB-lite"/>
    </source>
</evidence>
<feature type="compositionally biased region" description="Pro residues" evidence="1">
    <location>
        <begin position="62"/>
        <end position="72"/>
    </location>
</feature>
<dbReference type="AlphaFoldDB" id="A0A7N0TCH9"/>
<dbReference type="InterPro" id="IPR036047">
    <property type="entry name" value="F-box-like_dom_sf"/>
</dbReference>
<dbReference type="InterPro" id="IPR032675">
    <property type="entry name" value="LRR_dom_sf"/>
</dbReference>
<dbReference type="InterPro" id="IPR001810">
    <property type="entry name" value="F-box_dom"/>
</dbReference>
<feature type="domain" description="F-box" evidence="2">
    <location>
        <begin position="83"/>
        <end position="111"/>
    </location>
</feature>
<dbReference type="SUPFAM" id="SSF52047">
    <property type="entry name" value="RNI-like"/>
    <property type="match status" value="2"/>
</dbReference>
<accession>A0A7N0TCH9</accession>
<protein>
    <recommendedName>
        <fullName evidence="2">F-box domain-containing protein</fullName>
    </recommendedName>
</protein>
<dbReference type="Gramene" id="Kaladp0032s0356.1.v1.1">
    <property type="protein sequence ID" value="Kaladp0032s0356.1.v1.1"/>
    <property type="gene ID" value="Kaladp0032s0356.v1.1"/>
</dbReference>
<name>A0A7N0TCH9_KALFE</name>